<accession>Q9EWQ2</accession>
<feature type="transmembrane region" description="Helical" evidence="2">
    <location>
        <begin position="97"/>
        <end position="116"/>
    </location>
</feature>
<dbReference type="eggNOG" id="ENOG50332AV">
    <property type="taxonomic scope" value="Bacteria"/>
</dbReference>
<reference evidence="3 4" key="1">
    <citation type="journal article" date="1996" name="Mol. Microbiol.">
        <title>A set of ordered cosmids and a detailed genetic and physical map for the 8 Mb Streptomyces coelicolor A3(2) chromosome.</title>
        <authorList>
            <person name="Redenbach M."/>
            <person name="Kieser H.M."/>
            <person name="Denapaite D."/>
            <person name="Eichner A."/>
            <person name="Cullum J."/>
            <person name="Kinashi H."/>
            <person name="Hopwood D.A."/>
        </authorList>
    </citation>
    <scope>NUCLEOTIDE SEQUENCE [LARGE SCALE GENOMIC DNA]</scope>
    <source>
        <strain evidence="4">ATCC BAA-471 / A3(2) / M145</strain>
    </source>
</reference>
<evidence type="ECO:0000256" key="1">
    <source>
        <dbReference type="SAM" id="MobiDB-lite"/>
    </source>
</evidence>
<keyword evidence="2" id="KW-1133">Transmembrane helix</keyword>
<dbReference type="KEGG" id="sco:SCO7675"/>
<feature type="transmembrane region" description="Helical" evidence="2">
    <location>
        <begin position="33"/>
        <end position="52"/>
    </location>
</feature>
<keyword evidence="2" id="KW-0812">Transmembrane</keyword>
<feature type="region of interest" description="Disordered" evidence="1">
    <location>
        <begin position="1"/>
        <end position="31"/>
    </location>
</feature>
<evidence type="ECO:0000256" key="2">
    <source>
        <dbReference type="SAM" id="Phobius"/>
    </source>
</evidence>
<organism evidence="3 4">
    <name type="scientific">Streptomyces coelicolor (strain ATCC BAA-471 / A3(2) / M145)</name>
    <dbReference type="NCBI Taxonomy" id="100226"/>
    <lineage>
        <taxon>Bacteria</taxon>
        <taxon>Bacillati</taxon>
        <taxon>Actinomycetota</taxon>
        <taxon>Actinomycetes</taxon>
        <taxon>Kitasatosporales</taxon>
        <taxon>Streptomycetaceae</taxon>
        <taxon>Streptomyces</taxon>
        <taxon>Streptomyces albidoflavus group</taxon>
    </lineage>
</organism>
<keyword evidence="2" id="KW-0472">Membrane</keyword>
<keyword evidence="4" id="KW-1185">Reference proteome</keyword>
<proteinExistence type="predicted"/>
<evidence type="ECO:0000313" key="4">
    <source>
        <dbReference type="Proteomes" id="UP000001973"/>
    </source>
</evidence>
<dbReference type="AlphaFoldDB" id="Q9EWQ2"/>
<name>Q9EWQ2_STRCO</name>
<protein>
    <submittedName>
        <fullName evidence="3">Integral membrane protein</fullName>
    </submittedName>
</protein>
<feature type="transmembrane region" description="Helical" evidence="2">
    <location>
        <begin position="72"/>
        <end position="90"/>
    </location>
</feature>
<feature type="transmembrane region" description="Helical" evidence="2">
    <location>
        <begin position="138"/>
        <end position="156"/>
    </location>
</feature>
<dbReference type="STRING" id="100226.gene:17765335"/>
<gene>
    <name evidence="3" type="ordered locus">SCO7675</name>
    <name evidence="3" type="ORF">SC4C2.10</name>
</gene>
<dbReference type="InParanoid" id="Q9EWQ2"/>
<sequence>MTPAGDPRPRERRPAMSSQPTAPPPRRGGAGRVVRGAVRVLAAAGLAVDAYLHAHLADRYDPIASSVGQGTLFRLEAALAALAALLVLLWRRLPGDLFAASVAVGGLALLLVYRYVDVGELGPIPDMYEPVWYGEKEVTAVAQAVAALATLFLLLVRPRGGRGR</sequence>
<dbReference type="PATRIC" id="fig|100226.15.peg.7794"/>
<evidence type="ECO:0000313" key="3">
    <source>
        <dbReference type="EMBL" id="CAC17492.1"/>
    </source>
</evidence>
<dbReference type="EMBL" id="AL939132">
    <property type="protein sequence ID" value="CAC17492.1"/>
    <property type="molecule type" value="Genomic_DNA"/>
</dbReference>
<dbReference type="EMBL" id="AL645882">
    <property type="protein sequence ID" value="CAC17492.1"/>
    <property type="molecule type" value="Genomic_DNA"/>
</dbReference>
<dbReference type="PaxDb" id="100226-SCO7675"/>
<dbReference type="Proteomes" id="UP000001973">
    <property type="component" value="Chromosome"/>
</dbReference>
<dbReference type="HOGENOM" id="CLU_146762_0_0_11"/>
<reference evidence="3 4" key="2">
    <citation type="journal article" date="2002" name="Nature">
        <title>Complete genome sequence of the model actinomycete Streptomyces coelicolor A3(2).</title>
        <authorList>
            <person name="Bentley S.D."/>
            <person name="Chater K.F."/>
            <person name="Cerdeno-Tarraga A.M."/>
            <person name="Challis G.L."/>
            <person name="Thomson N.R."/>
            <person name="James K.D."/>
            <person name="Harris D.E."/>
            <person name="Quail M.A."/>
            <person name="Kieser H."/>
            <person name="Harper D."/>
            <person name="Bateman A."/>
            <person name="Brown S."/>
            <person name="Chandra G."/>
            <person name="Chen C.W."/>
            <person name="Collins M."/>
            <person name="Cronin A."/>
            <person name="Fraser A."/>
            <person name="Goble A."/>
            <person name="Hidalgo J."/>
            <person name="Hornsby T."/>
            <person name="Howarth S."/>
            <person name="Huang C.H."/>
            <person name="Kieser T."/>
            <person name="Larke L."/>
            <person name="Murphy L."/>
            <person name="Oliver K."/>
            <person name="O'Neil S."/>
            <person name="Rabbinowitsch E."/>
            <person name="Rajandream M.A."/>
            <person name="Rutherford K."/>
            <person name="Rutter S."/>
            <person name="Seeger K."/>
            <person name="Saunders D."/>
            <person name="Sharp S."/>
            <person name="Squares R."/>
            <person name="Squares S."/>
            <person name="Taylor K."/>
            <person name="Warren T."/>
            <person name="Wietzorrek A."/>
            <person name="Woodward J."/>
            <person name="Barrell B.G."/>
            <person name="Parkhill J."/>
            <person name="Hopwood D.A."/>
        </authorList>
    </citation>
    <scope>NUCLEOTIDE SEQUENCE [LARGE SCALE GENOMIC DNA]</scope>
    <source>
        <strain evidence="4">ATCC BAA-471 / A3(2) / M145</strain>
    </source>
</reference>